<keyword evidence="1" id="KW-0812">Transmembrane</keyword>
<dbReference type="AlphaFoldDB" id="A0AAQ4EQK5"/>
<comment type="caution">
    <text evidence="2">The sequence shown here is derived from an EMBL/GenBank/DDBJ whole genome shotgun (WGS) entry which is preliminary data.</text>
</comment>
<dbReference type="EMBL" id="JARKHS020012254">
    <property type="protein sequence ID" value="KAK8777066.1"/>
    <property type="molecule type" value="Genomic_DNA"/>
</dbReference>
<evidence type="ECO:0008006" key="4">
    <source>
        <dbReference type="Google" id="ProtNLM"/>
    </source>
</evidence>
<keyword evidence="3" id="KW-1185">Reference proteome</keyword>
<sequence>MNVSYKSAGKYKHLRGTRAGANFVKIGIAGVVYTAVVGGLMFLVVPHDIIKPFQKPFERKQTRLTKMLDEVAPFQVKKINEDIRNL</sequence>
<feature type="transmembrane region" description="Helical" evidence="1">
    <location>
        <begin position="23"/>
        <end position="45"/>
    </location>
</feature>
<evidence type="ECO:0000313" key="3">
    <source>
        <dbReference type="Proteomes" id="UP001321473"/>
    </source>
</evidence>
<dbReference type="Proteomes" id="UP001321473">
    <property type="component" value="Unassembled WGS sequence"/>
</dbReference>
<keyword evidence="1" id="KW-0472">Membrane</keyword>
<reference evidence="2 3" key="1">
    <citation type="journal article" date="2023" name="Arcadia Sci">
        <title>De novo assembly of a long-read Amblyomma americanum tick genome.</title>
        <authorList>
            <person name="Chou S."/>
            <person name="Poskanzer K.E."/>
            <person name="Rollins M."/>
            <person name="Thuy-Boun P.S."/>
        </authorList>
    </citation>
    <scope>NUCLEOTIDE SEQUENCE [LARGE SCALE GENOMIC DNA]</scope>
    <source>
        <strain evidence="2">F_SG_1</strain>
        <tissue evidence="2">Salivary glands</tissue>
    </source>
</reference>
<evidence type="ECO:0000256" key="1">
    <source>
        <dbReference type="SAM" id="Phobius"/>
    </source>
</evidence>
<proteinExistence type="predicted"/>
<organism evidence="2 3">
    <name type="scientific">Amblyomma americanum</name>
    <name type="common">Lone star tick</name>
    <dbReference type="NCBI Taxonomy" id="6943"/>
    <lineage>
        <taxon>Eukaryota</taxon>
        <taxon>Metazoa</taxon>
        <taxon>Ecdysozoa</taxon>
        <taxon>Arthropoda</taxon>
        <taxon>Chelicerata</taxon>
        <taxon>Arachnida</taxon>
        <taxon>Acari</taxon>
        <taxon>Parasitiformes</taxon>
        <taxon>Ixodida</taxon>
        <taxon>Ixodoidea</taxon>
        <taxon>Ixodidae</taxon>
        <taxon>Amblyomminae</taxon>
        <taxon>Amblyomma</taxon>
    </lineage>
</organism>
<name>A0AAQ4EQK5_AMBAM</name>
<evidence type="ECO:0000313" key="2">
    <source>
        <dbReference type="EMBL" id="KAK8777066.1"/>
    </source>
</evidence>
<protein>
    <recommendedName>
        <fullName evidence="4">Transmembrane protein</fullName>
    </recommendedName>
</protein>
<gene>
    <name evidence="2" type="ORF">V5799_029588</name>
</gene>
<accession>A0AAQ4EQK5</accession>
<keyword evidence="1" id="KW-1133">Transmembrane helix</keyword>